<organism evidence="1">
    <name type="scientific">Anguilla anguilla</name>
    <name type="common">European freshwater eel</name>
    <name type="synonym">Muraena anguilla</name>
    <dbReference type="NCBI Taxonomy" id="7936"/>
    <lineage>
        <taxon>Eukaryota</taxon>
        <taxon>Metazoa</taxon>
        <taxon>Chordata</taxon>
        <taxon>Craniata</taxon>
        <taxon>Vertebrata</taxon>
        <taxon>Euteleostomi</taxon>
        <taxon>Actinopterygii</taxon>
        <taxon>Neopterygii</taxon>
        <taxon>Teleostei</taxon>
        <taxon>Anguilliformes</taxon>
        <taxon>Anguillidae</taxon>
        <taxon>Anguilla</taxon>
    </lineage>
</organism>
<accession>A0A0E9S1N8</accession>
<dbReference type="AlphaFoldDB" id="A0A0E9S1N8"/>
<dbReference type="EMBL" id="GBXM01073366">
    <property type="protein sequence ID" value="JAH35211.1"/>
    <property type="molecule type" value="Transcribed_RNA"/>
</dbReference>
<protein>
    <submittedName>
        <fullName evidence="1">Uncharacterized protein</fullName>
    </submittedName>
</protein>
<proteinExistence type="predicted"/>
<sequence length="33" mass="3902">MFISNFLRLVLKMEIKMEQDESSNGFETIHAKN</sequence>
<reference evidence="1" key="2">
    <citation type="journal article" date="2015" name="Fish Shellfish Immunol.">
        <title>Early steps in the European eel (Anguilla anguilla)-Vibrio vulnificus interaction in the gills: Role of the RtxA13 toxin.</title>
        <authorList>
            <person name="Callol A."/>
            <person name="Pajuelo D."/>
            <person name="Ebbesson L."/>
            <person name="Teles M."/>
            <person name="MacKenzie S."/>
            <person name="Amaro C."/>
        </authorList>
    </citation>
    <scope>NUCLEOTIDE SEQUENCE</scope>
</reference>
<reference evidence="1" key="1">
    <citation type="submission" date="2014-11" db="EMBL/GenBank/DDBJ databases">
        <authorList>
            <person name="Amaro Gonzalez C."/>
        </authorList>
    </citation>
    <scope>NUCLEOTIDE SEQUENCE</scope>
</reference>
<evidence type="ECO:0000313" key="1">
    <source>
        <dbReference type="EMBL" id="JAH35211.1"/>
    </source>
</evidence>
<name>A0A0E9S1N8_ANGAN</name>